<dbReference type="GO" id="GO:0005524">
    <property type="term" value="F:ATP binding"/>
    <property type="evidence" value="ECO:0007669"/>
    <property type="project" value="UniProtKB-KW"/>
</dbReference>
<keyword evidence="4 8" id="KW-0067">ATP-binding</keyword>
<dbReference type="Gene3D" id="3.40.50.300">
    <property type="entry name" value="P-loop containing nucleotide triphosphate hydrolases"/>
    <property type="match status" value="1"/>
</dbReference>
<sequence>MSSPMLQVVGLSCERDDRDIFHNISFSLQSGEILQIDGPNGAGKTSLIRILSGLLQSSEGEVYWQGEDIAEDRSAYNKDMLYLGHCTGINPSLTPLENLQWLAAIHAHLDSTLIPAALKSVALEGYEDVPCHQLSAGQNRRVSLARLYMSCATFWLLDEPFTAIDRQGVGMLESQMQRHASRGGCVILTTHHVLPESMCRRTLSLRGNGSYVIN</sequence>
<organism evidence="8 9">
    <name type="scientific">Proteobacteria bacterium 228</name>
    <dbReference type="NCBI Taxonomy" id="2083153"/>
    <lineage>
        <taxon>Bacteria</taxon>
        <taxon>Pseudomonadati</taxon>
        <taxon>Pseudomonadota</taxon>
    </lineage>
</organism>
<dbReference type="PROSITE" id="PS50893">
    <property type="entry name" value="ABC_TRANSPORTER_2"/>
    <property type="match status" value="1"/>
</dbReference>
<keyword evidence="6" id="KW-0472">Membrane</keyword>
<evidence type="ECO:0000256" key="6">
    <source>
        <dbReference type="ARBA" id="ARBA00023136"/>
    </source>
</evidence>
<protein>
    <submittedName>
        <fullName evidence="8">Heme ABC transporter ATP-binding protein CcmA</fullName>
    </submittedName>
</protein>
<evidence type="ECO:0000256" key="5">
    <source>
        <dbReference type="ARBA" id="ARBA00022967"/>
    </source>
</evidence>
<dbReference type="SUPFAM" id="SSF52540">
    <property type="entry name" value="P-loop containing nucleoside triphosphate hydrolases"/>
    <property type="match status" value="1"/>
</dbReference>
<dbReference type="EMBL" id="PRLP01000015">
    <property type="protein sequence ID" value="PPC78385.1"/>
    <property type="molecule type" value="Genomic_DNA"/>
</dbReference>
<accession>A0A2S5KUN7</accession>
<dbReference type="Proteomes" id="UP000238196">
    <property type="component" value="Unassembled WGS sequence"/>
</dbReference>
<feature type="domain" description="ABC transporter" evidence="7">
    <location>
        <begin position="6"/>
        <end position="211"/>
    </location>
</feature>
<dbReference type="NCBIfam" id="TIGR01189">
    <property type="entry name" value="ccmA"/>
    <property type="match status" value="1"/>
</dbReference>
<evidence type="ECO:0000256" key="4">
    <source>
        <dbReference type="ARBA" id="ARBA00022840"/>
    </source>
</evidence>
<keyword evidence="5" id="KW-1278">Translocase</keyword>
<keyword evidence="1" id="KW-0813">Transport</keyword>
<dbReference type="Pfam" id="PF00005">
    <property type="entry name" value="ABC_tran"/>
    <property type="match status" value="1"/>
</dbReference>
<evidence type="ECO:0000256" key="1">
    <source>
        <dbReference type="ARBA" id="ARBA00022448"/>
    </source>
</evidence>
<dbReference type="GO" id="GO:0017004">
    <property type="term" value="P:cytochrome complex assembly"/>
    <property type="evidence" value="ECO:0007669"/>
    <property type="project" value="UniProtKB-KW"/>
</dbReference>
<reference evidence="8 9" key="1">
    <citation type="submission" date="2018-02" db="EMBL/GenBank/DDBJ databases">
        <title>novel marine gammaproteobacteria from coastal saline agro ecosystem.</title>
        <authorList>
            <person name="Krishnan R."/>
            <person name="Ramesh Kumar N."/>
        </authorList>
    </citation>
    <scope>NUCLEOTIDE SEQUENCE [LARGE SCALE GENOMIC DNA]</scope>
    <source>
        <strain evidence="8 9">228</strain>
    </source>
</reference>
<comment type="caution">
    <text evidence="8">The sequence shown here is derived from an EMBL/GenBank/DDBJ whole genome shotgun (WGS) entry which is preliminary data.</text>
</comment>
<dbReference type="InterPro" id="IPR003439">
    <property type="entry name" value="ABC_transporter-like_ATP-bd"/>
</dbReference>
<evidence type="ECO:0000256" key="3">
    <source>
        <dbReference type="ARBA" id="ARBA00022748"/>
    </source>
</evidence>
<dbReference type="AlphaFoldDB" id="A0A2S5KUN7"/>
<name>A0A2S5KUN7_9PROT</name>
<keyword evidence="3" id="KW-0201">Cytochrome c-type biogenesis</keyword>
<dbReference type="SMART" id="SM00382">
    <property type="entry name" value="AAA"/>
    <property type="match status" value="1"/>
</dbReference>
<keyword evidence="2" id="KW-0547">Nucleotide-binding</keyword>
<dbReference type="NCBIfam" id="NF010061">
    <property type="entry name" value="PRK13538.1"/>
    <property type="match status" value="1"/>
</dbReference>
<evidence type="ECO:0000313" key="8">
    <source>
        <dbReference type="EMBL" id="PPC78385.1"/>
    </source>
</evidence>
<dbReference type="PANTHER" id="PTHR43499:SF1">
    <property type="entry name" value="ABC TRANSPORTER I FAMILY MEMBER 1"/>
    <property type="match status" value="1"/>
</dbReference>
<dbReference type="GO" id="GO:0022857">
    <property type="term" value="F:transmembrane transporter activity"/>
    <property type="evidence" value="ECO:0007669"/>
    <property type="project" value="InterPro"/>
</dbReference>
<evidence type="ECO:0000313" key="9">
    <source>
        <dbReference type="Proteomes" id="UP000238196"/>
    </source>
</evidence>
<gene>
    <name evidence="8" type="ORF">C4K68_04835</name>
</gene>
<dbReference type="InterPro" id="IPR005895">
    <property type="entry name" value="ABC_transptr_haem_export_CcmA"/>
</dbReference>
<dbReference type="GO" id="GO:0016887">
    <property type="term" value="F:ATP hydrolysis activity"/>
    <property type="evidence" value="ECO:0007669"/>
    <property type="project" value="InterPro"/>
</dbReference>
<dbReference type="InterPro" id="IPR027417">
    <property type="entry name" value="P-loop_NTPase"/>
</dbReference>
<evidence type="ECO:0000259" key="7">
    <source>
        <dbReference type="PROSITE" id="PS50893"/>
    </source>
</evidence>
<evidence type="ECO:0000256" key="2">
    <source>
        <dbReference type="ARBA" id="ARBA00022741"/>
    </source>
</evidence>
<dbReference type="PANTHER" id="PTHR43499">
    <property type="entry name" value="ABC TRANSPORTER I FAMILY MEMBER 1"/>
    <property type="match status" value="1"/>
</dbReference>
<proteinExistence type="predicted"/>
<dbReference type="InterPro" id="IPR003593">
    <property type="entry name" value="AAA+_ATPase"/>
</dbReference>
<dbReference type="OrthoDB" id="9800654at2"/>